<dbReference type="SUPFAM" id="SSF140560">
    <property type="entry name" value="TM0693-like"/>
    <property type="match status" value="1"/>
</dbReference>
<dbReference type="Gene3D" id="6.10.250.50">
    <property type="match status" value="1"/>
</dbReference>
<evidence type="ECO:0000313" key="2">
    <source>
        <dbReference type="EMBL" id="APT74719.1"/>
    </source>
</evidence>
<reference evidence="2 3" key="1">
    <citation type="submission" date="2014-02" db="EMBL/GenBank/DDBJ databases">
        <title>Diversity of Thermotogales isolates from hydrothermal vents.</title>
        <authorList>
            <person name="Haverkamp T.H.A."/>
            <person name="Lossouarn J."/>
            <person name="Geslin C."/>
            <person name="Nesbo C.L."/>
        </authorList>
    </citation>
    <scope>NUCLEOTIDE SEQUENCE [LARGE SCALE GENOMIC DNA]</scope>
    <source>
        <strain evidence="2 3">431</strain>
    </source>
</reference>
<organism evidence="2 3">
    <name type="scientific">Thermosipho melanesiensis</name>
    <dbReference type="NCBI Taxonomy" id="46541"/>
    <lineage>
        <taxon>Bacteria</taxon>
        <taxon>Thermotogati</taxon>
        <taxon>Thermotogota</taxon>
        <taxon>Thermotogae</taxon>
        <taxon>Thermotogales</taxon>
        <taxon>Fervidobacteriaceae</taxon>
        <taxon>Thermosipho</taxon>
    </lineage>
</organism>
<dbReference type="Proteomes" id="UP000185490">
    <property type="component" value="Chromosome"/>
</dbReference>
<evidence type="ECO:0000256" key="1">
    <source>
        <dbReference type="SAM" id="Coils"/>
    </source>
</evidence>
<keyword evidence="1" id="KW-0175">Coiled coil</keyword>
<name>A0ABN4UXH2_9BACT</name>
<gene>
    <name evidence="2" type="ORF">BW47_09790</name>
</gene>
<feature type="coiled-coil region" evidence="1">
    <location>
        <begin position="49"/>
        <end position="76"/>
    </location>
</feature>
<evidence type="ECO:0000313" key="3">
    <source>
        <dbReference type="Proteomes" id="UP000185490"/>
    </source>
</evidence>
<proteinExistence type="predicted"/>
<sequence length="100" mass="11747">MEVEKIIELEKKIDECIEKEDFETLNKLLEKREEFLKLELPKEILKMLHEKDKTRMEKIKKIIASLKQQAKNLRLGEKALKGYGNLYGLKNEGGRFKGKG</sequence>
<dbReference type="EMBL" id="CP007389">
    <property type="protein sequence ID" value="APT74719.1"/>
    <property type="molecule type" value="Genomic_DNA"/>
</dbReference>
<accession>A0ABN4UXH2</accession>
<keyword evidence="3" id="KW-1185">Reference proteome</keyword>
<protein>
    <submittedName>
        <fullName evidence="2">RNA-binding protein</fullName>
    </submittedName>
</protein>
<dbReference type="RefSeq" id="WP_012058054.1">
    <property type="nucleotide sequence ID" value="NZ_CP007389.1"/>
</dbReference>
<dbReference type="InterPro" id="IPR037285">
    <property type="entry name" value="TM0693-like_sf"/>
</dbReference>